<dbReference type="AlphaFoldDB" id="A0A9D3VVV5"/>
<accession>A0A9D3VVV5</accession>
<proteinExistence type="predicted"/>
<dbReference type="OrthoDB" id="990873at2759"/>
<sequence length="93" mass="10917">MGMISLSIFTSLSGPPIYIPTHNETPYEDLAIRAVILYEFFKNLNIWHVKVPLVNYATVEMHQLDKVLWQFRFRQSIPVAPDVFDDEHKVDLR</sequence>
<reference evidence="1 2" key="1">
    <citation type="journal article" date="2021" name="Plant Biotechnol. J.">
        <title>Multi-omics assisted identification of the key and species-specific regulatory components of drought-tolerant mechanisms in Gossypium stocksii.</title>
        <authorList>
            <person name="Yu D."/>
            <person name="Ke L."/>
            <person name="Zhang D."/>
            <person name="Wu Y."/>
            <person name="Sun Y."/>
            <person name="Mei J."/>
            <person name="Sun J."/>
            <person name="Sun Y."/>
        </authorList>
    </citation>
    <scope>NUCLEOTIDE SEQUENCE [LARGE SCALE GENOMIC DNA]</scope>
    <source>
        <strain evidence="2">cv. E1</strain>
        <tissue evidence="1">Leaf</tissue>
    </source>
</reference>
<evidence type="ECO:0000313" key="2">
    <source>
        <dbReference type="Proteomes" id="UP000828251"/>
    </source>
</evidence>
<protein>
    <submittedName>
        <fullName evidence="1">Uncharacterized protein</fullName>
    </submittedName>
</protein>
<keyword evidence="2" id="KW-1185">Reference proteome</keyword>
<organism evidence="1 2">
    <name type="scientific">Gossypium stocksii</name>
    <dbReference type="NCBI Taxonomy" id="47602"/>
    <lineage>
        <taxon>Eukaryota</taxon>
        <taxon>Viridiplantae</taxon>
        <taxon>Streptophyta</taxon>
        <taxon>Embryophyta</taxon>
        <taxon>Tracheophyta</taxon>
        <taxon>Spermatophyta</taxon>
        <taxon>Magnoliopsida</taxon>
        <taxon>eudicotyledons</taxon>
        <taxon>Gunneridae</taxon>
        <taxon>Pentapetalae</taxon>
        <taxon>rosids</taxon>
        <taxon>malvids</taxon>
        <taxon>Malvales</taxon>
        <taxon>Malvaceae</taxon>
        <taxon>Malvoideae</taxon>
        <taxon>Gossypium</taxon>
    </lineage>
</organism>
<gene>
    <name evidence="1" type="ORF">J1N35_014092</name>
</gene>
<comment type="caution">
    <text evidence="1">The sequence shown here is derived from an EMBL/GenBank/DDBJ whole genome shotgun (WGS) entry which is preliminary data.</text>
</comment>
<evidence type="ECO:0000313" key="1">
    <source>
        <dbReference type="EMBL" id="KAH1097171.1"/>
    </source>
</evidence>
<dbReference type="Proteomes" id="UP000828251">
    <property type="component" value="Unassembled WGS sequence"/>
</dbReference>
<name>A0A9D3VVV5_9ROSI</name>
<dbReference type="EMBL" id="JAIQCV010000005">
    <property type="protein sequence ID" value="KAH1097171.1"/>
    <property type="molecule type" value="Genomic_DNA"/>
</dbReference>